<feature type="compositionally biased region" description="Polar residues" evidence="1">
    <location>
        <begin position="37"/>
        <end position="47"/>
    </location>
</feature>
<accession>A0A0A2VRI5</accession>
<gene>
    <name evidence="2" type="ORF">BBAD15_g5688</name>
</gene>
<proteinExistence type="predicted"/>
<evidence type="ECO:0000313" key="2">
    <source>
        <dbReference type="EMBL" id="KGQ08977.1"/>
    </source>
</evidence>
<comment type="caution">
    <text evidence="2">The sequence shown here is derived from an EMBL/GenBank/DDBJ whole genome shotgun (WGS) entry which is preliminary data.</text>
</comment>
<dbReference type="EMBL" id="ANFO01000519">
    <property type="protein sequence ID" value="KGQ08977.1"/>
    <property type="molecule type" value="Genomic_DNA"/>
</dbReference>
<protein>
    <submittedName>
        <fullName evidence="2">Uncharacterized protein</fullName>
    </submittedName>
</protein>
<evidence type="ECO:0000313" key="3">
    <source>
        <dbReference type="Proteomes" id="UP000030106"/>
    </source>
</evidence>
<dbReference type="AlphaFoldDB" id="A0A0A2VRI5"/>
<sequence>MPSASCFPAQSPPVQPSTTKRGKPESSLPSFQPVMATANTNFGSSCTAKARPKKTLKSTEPRAGQGFDALRYPAGSLRPLLSPTLHIYLQASVITDAEPRG</sequence>
<name>A0A0A2VRI5_BEABA</name>
<dbReference type="Proteomes" id="UP000030106">
    <property type="component" value="Unassembled WGS sequence"/>
</dbReference>
<feature type="region of interest" description="Disordered" evidence="1">
    <location>
        <begin position="1"/>
        <end position="67"/>
    </location>
</feature>
<dbReference type="HOGENOM" id="CLU_2291185_0_0_1"/>
<reference evidence="2 3" key="1">
    <citation type="submission" date="2012-10" db="EMBL/GenBank/DDBJ databases">
        <title>Genome sequencing and analysis of entomopathogenic fungi Beauveria bassiana D1-5.</title>
        <authorList>
            <person name="Li Q."/>
            <person name="Wang L."/>
            <person name="Zhang Z."/>
            <person name="Wang Q."/>
            <person name="Ren J."/>
            <person name="Wang M."/>
            <person name="Xu W."/>
            <person name="Wang J."/>
            <person name="Lu Y."/>
            <person name="Du Q."/>
            <person name="Sun Z."/>
        </authorList>
    </citation>
    <scope>NUCLEOTIDE SEQUENCE [LARGE SCALE GENOMIC DNA]</scope>
    <source>
        <strain evidence="2 3">D1-5</strain>
    </source>
</reference>
<evidence type="ECO:0000256" key="1">
    <source>
        <dbReference type="SAM" id="MobiDB-lite"/>
    </source>
</evidence>
<organism evidence="2 3">
    <name type="scientific">Beauveria bassiana D1-5</name>
    <dbReference type="NCBI Taxonomy" id="1245745"/>
    <lineage>
        <taxon>Eukaryota</taxon>
        <taxon>Fungi</taxon>
        <taxon>Dikarya</taxon>
        <taxon>Ascomycota</taxon>
        <taxon>Pezizomycotina</taxon>
        <taxon>Sordariomycetes</taxon>
        <taxon>Hypocreomycetidae</taxon>
        <taxon>Hypocreales</taxon>
        <taxon>Cordycipitaceae</taxon>
        <taxon>Beauveria</taxon>
    </lineage>
</organism>